<dbReference type="InterPro" id="IPR003313">
    <property type="entry name" value="AraC-bd"/>
</dbReference>
<dbReference type="InterPro" id="IPR020449">
    <property type="entry name" value="Tscrpt_reg_AraC-type_HTH"/>
</dbReference>
<sequence>MAVQPDSEEFYFRNAGYAGPRILFCGWQQCPPGHSYGPYIRSYYLMVYVVSGRGVFQARGKLYHLEKGSTFFLFPGETTYYRADDAEPWFYYWIAFEGDWFESLLLRASITPEQPVHQSAEEAAYFQKQYGLLLNACGERMPGVDLKGFSILLDLLHHYSITESRANRIETVSAPDSPHISRAVQIVKNRYSQPDLSVSGLAKELGITREYFSFLFRKQYGISPVQFLCEYRLFIAATLLTATGYSISQIAEQVGFSDFNYFTRQFSRRYGQSPSAYRKQAKKRLL</sequence>
<dbReference type="Gene3D" id="1.10.10.60">
    <property type="entry name" value="Homeodomain-like"/>
    <property type="match status" value="2"/>
</dbReference>
<keyword evidence="3" id="KW-0804">Transcription</keyword>
<protein>
    <submittedName>
        <fullName evidence="5">AraC family transcriptional regulator</fullName>
    </submittedName>
</protein>
<dbReference type="CDD" id="cd06986">
    <property type="entry name" value="cupin_MmsR-like_N"/>
    <property type="match status" value="1"/>
</dbReference>
<dbReference type="Gene3D" id="2.60.120.10">
    <property type="entry name" value="Jelly Rolls"/>
    <property type="match status" value="1"/>
</dbReference>
<dbReference type="SUPFAM" id="SSF51215">
    <property type="entry name" value="Regulatory protein AraC"/>
    <property type="match status" value="1"/>
</dbReference>
<dbReference type="InterPro" id="IPR009057">
    <property type="entry name" value="Homeodomain-like_sf"/>
</dbReference>
<reference evidence="5" key="1">
    <citation type="submission" date="2020-10" db="EMBL/GenBank/DDBJ databases">
        <authorList>
            <person name="Gilroy R."/>
        </authorList>
    </citation>
    <scope>NUCLEOTIDE SEQUENCE</scope>
    <source>
        <strain evidence="5">CHK199-13235</strain>
    </source>
</reference>
<dbReference type="AlphaFoldDB" id="A0A9D1FK01"/>
<dbReference type="SMART" id="SM00342">
    <property type="entry name" value="HTH_ARAC"/>
    <property type="match status" value="1"/>
</dbReference>
<evidence type="ECO:0000256" key="2">
    <source>
        <dbReference type="ARBA" id="ARBA00023125"/>
    </source>
</evidence>
<keyword evidence="1" id="KW-0805">Transcription regulation</keyword>
<evidence type="ECO:0000256" key="3">
    <source>
        <dbReference type="ARBA" id="ARBA00023163"/>
    </source>
</evidence>
<accession>A0A9D1FK01</accession>
<dbReference type="SUPFAM" id="SSF46689">
    <property type="entry name" value="Homeodomain-like"/>
    <property type="match status" value="2"/>
</dbReference>
<dbReference type="PROSITE" id="PS01124">
    <property type="entry name" value="HTH_ARAC_FAMILY_2"/>
    <property type="match status" value="1"/>
</dbReference>
<dbReference type="Pfam" id="PF12833">
    <property type="entry name" value="HTH_18"/>
    <property type="match status" value="1"/>
</dbReference>
<dbReference type="GO" id="GO:0003700">
    <property type="term" value="F:DNA-binding transcription factor activity"/>
    <property type="evidence" value="ECO:0007669"/>
    <property type="project" value="InterPro"/>
</dbReference>
<dbReference type="InterPro" id="IPR018060">
    <property type="entry name" value="HTH_AraC"/>
</dbReference>
<dbReference type="PROSITE" id="PS00041">
    <property type="entry name" value="HTH_ARAC_FAMILY_1"/>
    <property type="match status" value="1"/>
</dbReference>
<proteinExistence type="predicted"/>
<dbReference type="InterPro" id="IPR014710">
    <property type="entry name" value="RmlC-like_jellyroll"/>
</dbReference>
<dbReference type="Proteomes" id="UP000824002">
    <property type="component" value="Unassembled WGS sequence"/>
</dbReference>
<organism evidence="5 6">
    <name type="scientific">Candidatus Merdivicinus excrementipullorum</name>
    <dbReference type="NCBI Taxonomy" id="2840867"/>
    <lineage>
        <taxon>Bacteria</taxon>
        <taxon>Bacillati</taxon>
        <taxon>Bacillota</taxon>
        <taxon>Clostridia</taxon>
        <taxon>Eubacteriales</taxon>
        <taxon>Oscillospiraceae</taxon>
        <taxon>Oscillospiraceae incertae sedis</taxon>
        <taxon>Candidatus Merdivicinus</taxon>
    </lineage>
</organism>
<keyword evidence="2" id="KW-0238">DNA-binding</keyword>
<name>A0A9D1FK01_9FIRM</name>
<gene>
    <name evidence="5" type="ORF">IAB51_00265</name>
</gene>
<dbReference type="InterPro" id="IPR018062">
    <property type="entry name" value="HTH_AraC-typ_CS"/>
</dbReference>
<dbReference type="Pfam" id="PF02311">
    <property type="entry name" value="AraC_binding"/>
    <property type="match status" value="1"/>
</dbReference>
<evidence type="ECO:0000313" key="5">
    <source>
        <dbReference type="EMBL" id="HIS75221.1"/>
    </source>
</evidence>
<feature type="domain" description="HTH araC/xylS-type" evidence="4">
    <location>
        <begin position="181"/>
        <end position="280"/>
    </location>
</feature>
<evidence type="ECO:0000259" key="4">
    <source>
        <dbReference type="PROSITE" id="PS01124"/>
    </source>
</evidence>
<dbReference type="PRINTS" id="PR00032">
    <property type="entry name" value="HTHARAC"/>
</dbReference>
<dbReference type="EMBL" id="DVJP01000003">
    <property type="protein sequence ID" value="HIS75221.1"/>
    <property type="molecule type" value="Genomic_DNA"/>
</dbReference>
<dbReference type="PANTHER" id="PTHR43280">
    <property type="entry name" value="ARAC-FAMILY TRANSCRIPTIONAL REGULATOR"/>
    <property type="match status" value="1"/>
</dbReference>
<evidence type="ECO:0000313" key="6">
    <source>
        <dbReference type="Proteomes" id="UP000824002"/>
    </source>
</evidence>
<dbReference type="InterPro" id="IPR037923">
    <property type="entry name" value="HTH-like"/>
</dbReference>
<reference evidence="5" key="2">
    <citation type="journal article" date="2021" name="PeerJ">
        <title>Extensive microbial diversity within the chicken gut microbiome revealed by metagenomics and culture.</title>
        <authorList>
            <person name="Gilroy R."/>
            <person name="Ravi A."/>
            <person name="Getino M."/>
            <person name="Pursley I."/>
            <person name="Horton D.L."/>
            <person name="Alikhan N.F."/>
            <person name="Baker D."/>
            <person name="Gharbi K."/>
            <person name="Hall N."/>
            <person name="Watson M."/>
            <person name="Adriaenssens E.M."/>
            <person name="Foster-Nyarko E."/>
            <person name="Jarju S."/>
            <person name="Secka A."/>
            <person name="Antonio M."/>
            <person name="Oren A."/>
            <person name="Chaudhuri R.R."/>
            <person name="La Ragione R."/>
            <person name="Hildebrand F."/>
            <person name="Pallen M.J."/>
        </authorList>
    </citation>
    <scope>NUCLEOTIDE SEQUENCE</scope>
    <source>
        <strain evidence="5">CHK199-13235</strain>
    </source>
</reference>
<dbReference type="PANTHER" id="PTHR43280:SF2">
    <property type="entry name" value="HTH-TYPE TRANSCRIPTIONAL REGULATOR EXSA"/>
    <property type="match status" value="1"/>
</dbReference>
<comment type="caution">
    <text evidence="5">The sequence shown here is derived from an EMBL/GenBank/DDBJ whole genome shotgun (WGS) entry which is preliminary data.</text>
</comment>
<dbReference type="GO" id="GO:0043565">
    <property type="term" value="F:sequence-specific DNA binding"/>
    <property type="evidence" value="ECO:0007669"/>
    <property type="project" value="InterPro"/>
</dbReference>
<evidence type="ECO:0000256" key="1">
    <source>
        <dbReference type="ARBA" id="ARBA00023015"/>
    </source>
</evidence>